<dbReference type="AlphaFoldDB" id="A0AAN7K4B7"/>
<protein>
    <submittedName>
        <fullName evidence="2">Uncharacterized protein</fullName>
    </submittedName>
</protein>
<organism evidence="2 3">
    <name type="scientific">Trapa incisa</name>
    <dbReference type="NCBI Taxonomy" id="236973"/>
    <lineage>
        <taxon>Eukaryota</taxon>
        <taxon>Viridiplantae</taxon>
        <taxon>Streptophyta</taxon>
        <taxon>Embryophyta</taxon>
        <taxon>Tracheophyta</taxon>
        <taxon>Spermatophyta</taxon>
        <taxon>Magnoliopsida</taxon>
        <taxon>eudicotyledons</taxon>
        <taxon>Gunneridae</taxon>
        <taxon>Pentapetalae</taxon>
        <taxon>rosids</taxon>
        <taxon>malvids</taxon>
        <taxon>Myrtales</taxon>
        <taxon>Lythraceae</taxon>
        <taxon>Trapa</taxon>
    </lineage>
</organism>
<comment type="caution">
    <text evidence="2">The sequence shown here is derived from an EMBL/GenBank/DDBJ whole genome shotgun (WGS) entry which is preliminary data.</text>
</comment>
<evidence type="ECO:0000313" key="3">
    <source>
        <dbReference type="Proteomes" id="UP001345219"/>
    </source>
</evidence>
<sequence length="63" mass="7062">MHHPTPGSESHVSPKEDDQPSPVSTLETPFSDGLSSGYECFESLSQIWYSDDFFISKVNQIEL</sequence>
<gene>
    <name evidence="2" type="ORF">SAY87_022772</name>
</gene>
<evidence type="ECO:0000313" key="2">
    <source>
        <dbReference type="EMBL" id="KAK4759641.1"/>
    </source>
</evidence>
<feature type="region of interest" description="Disordered" evidence="1">
    <location>
        <begin position="1"/>
        <end position="30"/>
    </location>
</feature>
<proteinExistence type="predicted"/>
<reference evidence="2 3" key="1">
    <citation type="journal article" date="2023" name="Hortic Res">
        <title>Pangenome of water caltrop reveals structural variations and asymmetric subgenome divergence after allopolyploidization.</title>
        <authorList>
            <person name="Zhang X."/>
            <person name="Chen Y."/>
            <person name="Wang L."/>
            <person name="Yuan Y."/>
            <person name="Fang M."/>
            <person name="Shi L."/>
            <person name="Lu R."/>
            <person name="Comes H.P."/>
            <person name="Ma Y."/>
            <person name="Chen Y."/>
            <person name="Huang G."/>
            <person name="Zhou Y."/>
            <person name="Zheng Z."/>
            <person name="Qiu Y."/>
        </authorList>
    </citation>
    <scope>NUCLEOTIDE SEQUENCE [LARGE SCALE GENOMIC DNA]</scope>
    <source>
        <tissue evidence="2">Roots</tissue>
    </source>
</reference>
<evidence type="ECO:0000256" key="1">
    <source>
        <dbReference type="SAM" id="MobiDB-lite"/>
    </source>
</evidence>
<name>A0AAN7K4B7_9MYRT</name>
<dbReference type="Proteomes" id="UP001345219">
    <property type="component" value="Chromosome 17"/>
</dbReference>
<accession>A0AAN7K4B7</accession>
<keyword evidence="3" id="KW-1185">Reference proteome</keyword>
<dbReference type="EMBL" id="JAXIOK010000011">
    <property type="protein sequence ID" value="KAK4759641.1"/>
    <property type="molecule type" value="Genomic_DNA"/>
</dbReference>